<name>A0AAE1LQI1_9NEOP</name>
<dbReference type="PROSITE" id="PS51203">
    <property type="entry name" value="CS"/>
    <property type="match status" value="1"/>
</dbReference>
<reference evidence="3" key="2">
    <citation type="journal article" date="2023" name="BMC Genomics">
        <title>Pest status, molecular evolution, and epigenetic factors derived from the genome assembly of Frankliniella fusca, a thysanopteran phytovirus vector.</title>
        <authorList>
            <person name="Catto M.A."/>
            <person name="Labadie P.E."/>
            <person name="Jacobson A.L."/>
            <person name="Kennedy G.G."/>
            <person name="Srinivasan R."/>
            <person name="Hunt B.G."/>
        </authorList>
    </citation>
    <scope>NUCLEOTIDE SEQUENCE</scope>
    <source>
        <strain evidence="3">PL_HMW_Pooled</strain>
    </source>
</reference>
<dbReference type="EMBL" id="JAHWGI010001356">
    <property type="protein sequence ID" value="KAK3928881.1"/>
    <property type="molecule type" value="Genomic_DNA"/>
</dbReference>
<dbReference type="InterPro" id="IPR008978">
    <property type="entry name" value="HSP20-like_chaperone"/>
</dbReference>
<dbReference type="PROSITE" id="PS51048">
    <property type="entry name" value="SGS"/>
    <property type="match status" value="1"/>
</dbReference>
<organism evidence="3 4">
    <name type="scientific">Frankliniella fusca</name>
    <dbReference type="NCBI Taxonomy" id="407009"/>
    <lineage>
        <taxon>Eukaryota</taxon>
        <taxon>Metazoa</taxon>
        <taxon>Ecdysozoa</taxon>
        <taxon>Arthropoda</taxon>
        <taxon>Hexapoda</taxon>
        <taxon>Insecta</taxon>
        <taxon>Pterygota</taxon>
        <taxon>Neoptera</taxon>
        <taxon>Paraneoptera</taxon>
        <taxon>Thysanoptera</taxon>
        <taxon>Terebrantia</taxon>
        <taxon>Thripoidea</taxon>
        <taxon>Thripidae</taxon>
        <taxon>Frankliniella</taxon>
    </lineage>
</organism>
<dbReference type="InterPro" id="IPR007699">
    <property type="entry name" value="SGS_dom"/>
</dbReference>
<reference evidence="3" key="1">
    <citation type="submission" date="2021-07" db="EMBL/GenBank/DDBJ databases">
        <authorList>
            <person name="Catto M.A."/>
            <person name="Jacobson A."/>
            <person name="Kennedy G."/>
            <person name="Labadie P."/>
            <person name="Hunt B.G."/>
            <person name="Srinivasan R."/>
        </authorList>
    </citation>
    <scope>NUCLEOTIDE SEQUENCE</scope>
    <source>
        <strain evidence="3">PL_HMW_Pooled</strain>
        <tissue evidence="3">Head</tissue>
    </source>
</reference>
<dbReference type="FunFam" id="2.60.40.790:FF:000012">
    <property type="entry name" value="SGT1 homolog, MIS12 kinetochore complex assembly cochaperone"/>
    <property type="match status" value="1"/>
</dbReference>
<feature type="domain" description="SGS" evidence="1">
    <location>
        <begin position="111"/>
        <end position="204"/>
    </location>
</feature>
<dbReference type="GO" id="GO:0051087">
    <property type="term" value="F:protein-folding chaperone binding"/>
    <property type="evidence" value="ECO:0007669"/>
    <property type="project" value="InterPro"/>
</dbReference>
<sequence>MATDSSEGPAATLSAPAAPLKIREDWYQTETHVIINILVKNLKEENVVIAYSDHSVAVDLKLPDKQTSFKYNLLHPIISSQSLHKILSSKVEIKLKKADGIRWEKLEADASQPSQGGKAQKEKNWDKVVVALAETEEDKPQGEAALNALFQQIYGEGSDEVRRAMNKSFVESGGTVLSTSWKEVKEKTVEVKPPDGVEYRKWND</sequence>
<gene>
    <name evidence="3" type="ORF">KUF71_017105</name>
</gene>
<evidence type="ECO:0000259" key="2">
    <source>
        <dbReference type="PROSITE" id="PS51203"/>
    </source>
</evidence>
<evidence type="ECO:0000313" key="3">
    <source>
        <dbReference type="EMBL" id="KAK3928881.1"/>
    </source>
</evidence>
<dbReference type="SUPFAM" id="SSF49764">
    <property type="entry name" value="HSP20-like chaperones"/>
    <property type="match status" value="1"/>
</dbReference>
<dbReference type="PANTHER" id="PTHR45862">
    <property type="entry name" value="PROTEIN SGT1 HOMOLOG"/>
    <property type="match status" value="1"/>
</dbReference>
<dbReference type="Pfam" id="PF05002">
    <property type="entry name" value="SGS"/>
    <property type="match status" value="1"/>
</dbReference>
<evidence type="ECO:0000313" key="4">
    <source>
        <dbReference type="Proteomes" id="UP001219518"/>
    </source>
</evidence>
<dbReference type="GO" id="GO:0005737">
    <property type="term" value="C:cytoplasm"/>
    <property type="evidence" value="ECO:0007669"/>
    <property type="project" value="UniProtKB-ARBA"/>
</dbReference>
<comment type="caution">
    <text evidence="3">The sequence shown here is derived from an EMBL/GenBank/DDBJ whole genome shotgun (WGS) entry which is preliminary data.</text>
</comment>
<dbReference type="InterPro" id="IPR007052">
    <property type="entry name" value="CS_dom"/>
</dbReference>
<evidence type="ECO:0000259" key="1">
    <source>
        <dbReference type="PROSITE" id="PS51048"/>
    </source>
</evidence>
<feature type="domain" description="CS" evidence="2">
    <location>
        <begin position="19"/>
        <end position="107"/>
    </location>
</feature>
<accession>A0AAE1LQI1</accession>
<dbReference type="Proteomes" id="UP001219518">
    <property type="component" value="Unassembled WGS sequence"/>
</dbReference>
<proteinExistence type="predicted"/>
<dbReference type="AlphaFoldDB" id="A0AAE1LQI1"/>
<dbReference type="Gene3D" id="2.60.40.790">
    <property type="match status" value="1"/>
</dbReference>
<dbReference type="Pfam" id="PF04969">
    <property type="entry name" value="CS"/>
    <property type="match status" value="1"/>
</dbReference>
<protein>
    <submittedName>
        <fullName evidence="3">Protein SGT1-like protein</fullName>
    </submittedName>
</protein>
<keyword evidence="4" id="KW-1185">Reference proteome</keyword>
<dbReference type="InterPro" id="IPR044563">
    <property type="entry name" value="Sgt1-like"/>
</dbReference>